<reference evidence="2 3" key="1">
    <citation type="submission" date="2018-06" db="EMBL/GenBank/DDBJ databases">
        <title>Genomic Encyclopedia of Archaeal and Bacterial Type Strains, Phase II (KMG-II): from individual species to whole genera.</title>
        <authorList>
            <person name="Goeker M."/>
        </authorList>
    </citation>
    <scope>NUCLEOTIDE SEQUENCE [LARGE SCALE GENOMIC DNA]</scope>
    <source>
        <strain evidence="2 3">DSM 27372</strain>
    </source>
</reference>
<dbReference type="EMBL" id="QKLU01000007">
    <property type="protein sequence ID" value="PYF71526.1"/>
    <property type="molecule type" value="Genomic_DNA"/>
</dbReference>
<proteinExistence type="predicted"/>
<sequence length="335" mass="37299">MPAGLRVKQLAVVPNLKMPAFDKKIKETTITMRKLQYCLVLIGLSFCLKTSAQNGFSGKLQVDYVPFSNYVRPVDSLKTGSTSNFKRIQASFSIPLSTKMHELGRPVIWALGLDGSYAQMTNRNYTEKIFPEEMLNAQIGLMHSRPIGKTWSIMAMASVGIYTDMEKISSDDVLAQGGVLFIKHFNPRLAFGFGPVLTNAFGTPMVLPGLYFDWVTQGKYKLHINFPQGMEFGVKMSDVISLNAVVELSGMTAEVNRENKSMILGYQQIIAGLRPEFKISKSLTFQLTAGTTLVRSFSLTDRKISAIFKQKDHADPRFTTAAYGSAALKWNFSKK</sequence>
<dbReference type="InterPro" id="IPR046235">
    <property type="entry name" value="DUF6268"/>
</dbReference>
<gene>
    <name evidence="2" type="ORF">B0O44_107141</name>
</gene>
<dbReference type="Proteomes" id="UP000248198">
    <property type="component" value="Unassembled WGS sequence"/>
</dbReference>
<evidence type="ECO:0000313" key="3">
    <source>
        <dbReference type="Proteomes" id="UP000248198"/>
    </source>
</evidence>
<dbReference type="AlphaFoldDB" id="A0A318U9C8"/>
<feature type="domain" description="DUF6268" evidence="1">
    <location>
        <begin position="50"/>
        <end position="331"/>
    </location>
</feature>
<comment type="caution">
    <text evidence="2">The sequence shown here is derived from an EMBL/GenBank/DDBJ whole genome shotgun (WGS) entry which is preliminary data.</text>
</comment>
<keyword evidence="3" id="KW-1185">Reference proteome</keyword>
<accession>A0A318U9C8</accession>
<evidence type="ECO:0000259" key="1">
    <source>
        <dbReference type="Pfam" id="PF19783"/>
    </source>
</evidence>
<dbReference type="Pfam" id="PF19783">
    <property type="entry name" value="DUF6268"/>
    <property type="match status" value="1"/>
</dbReference>
<name>A0A318U9C8_9SPHI</name>
<evidence type="ECO:0000313" key="2">
    <source>
        <dbReference type="EMBL" id="PYF71526.1"/>
    </source>
</evidence>
<organism evidence="2 3">
    <name type="scientific">Pedobacter nutrimenti</name>
    <dbReference type="NCBI Taxonomy" id="1241337"/>
    <lineage>
        <taxon>Bacteria</taxon>
        <taxon>Pseudomonadati</taxon>
        <taxon>Bacteroidota</taxon>
        <taxon>Sphingobacteriia</taxon>
        <taxon>Sphingobacteriales</taxon>
        <taxon>Sphingobacteriaceae</taxon>
        <taxon>Pedobacter</taxon>
    </lineage>
</organism>
<protein>
    <recommendedName>
        <fullName evidence="1">DUF6268 domain-containing protein</fullName>
    </recommendedName>
</protein>